<evidence type="ECO:0008006" key="4">
    <source>
        <dbReference type="Google" id="ProtNLM"/>
    </source>
</evidence>
<feature type="transmembrane region" description="Helical" evidence="1">
    <location>
        <begin position="12"/>
        <end position="34"/>
    </location>
</feature>
<keyword evidence="1" id="KW-1133">Transmembrane helix</keyword>
<dbReference type="Proteomes" id="UP000029647">
    <property type="component" value="Unassembled WGS sequence"/>
</dbReference>
<keyword evidence="1" id="KW-0472">Membrane</keyword>
<dbReference type="EMBL" id="BBNT01000007">
    <property type="protein sequence ID" value="GAL75907.1"/>
    <property type="molecule type" value="Genomic_DNA"/>
</dbReference>
<reference evidence="2 3" key="1">
    <citation type="journal article" date="2014" name="Genome Announc.">
        <title>Draft Genome Sequences of Marine Flavobacterium Nonlabens Strains NR17, NR24, NR27, NR32, NR33, and Ara13.</title>
        <authorList>
            <person name="Nakanishi M."/>
            <person name="Meirelles P."/>
            <person name="Suzuki R."/>
            <person name="Takatani N."/>
            <person name="Mino S."/>
            <person name="Suda W."/>
            <person name="Oshima K."/>
            <person name="Hattori M."/>
            <person name="Ohkuma M."/>
            <person name="Hosokawa M."/>
            <person name="Miyashita K."/>
            <person name="Thompson F.L."/>
            <person name="Niwa A."/>
            <person name="Sawabe T."/>
            <person name="Sawabe T."/>
        </authorList>
    </citation>
    <scope>NUCLEOTIDE SEQUENCE [LARGE SCALE GENOMIC DNA]</scope>
    <source>
        <strain evidence="3">JCM19275</strain>
    </source>
</reference>
<feature type="transmembrane region" description="Helical" evidence="1">
    <location>
        <begin position="182"/>
        <end position="203"/>
    </location>
</feature>
<sequence>MFLFKWFKSLTIRTQMLVLSSLFIVFNIVVIAIGDIEYIRLARILSTLAVFLYFIVAIGHYSKWLYIIYILQVLSSIGFYYYDFDFGKYLFLAASILVYGIIVSWVLKSIQWDQIKRYEYASFLFIFFTHIAFHFYNVNNFEEMISTDVEYLLLLLTGIAGMTTCLLVGFSNATRSTFNSAYLMYTTFAFVFADFAAMVAYYYELFPIRFYFIERGSYLFGLYILARFCYIENNESVTQNYLD</sequence>
<feature type="transmembrane region" description="Helical" evidence="1">
    <location>
        <begin position="89"/>
        <end position="108"/>
    </location>
</feature>
<feature type="transmembrane region" description="Helical" evidence="1">
    <location>
        <begin position="151"/>
        <end position="170"/>
    </location>
</feature>
<gene>
    <name evidence="2" type="ORF">JCM19275_131</name>
</gene>
<name>A0A090X3E8_NONUL</name>
<keyword evidence="1" id="KW-0812">Transmembrane</keyword>
<dbReference type="AlphaFoldDB" id="A0A090X3E8"/>
<feature type="transmembrane region" description="Helical" evidence="1">
    <location>
        <begin position="120"/>
        <end position="139"/>
    </location>
</feature>
<organism evidence="2 3">
    <name type="scientific">Nonlabens ulvanivorans</name>
    <name type="common">Persicivirga ulvanivorans</name>
    <dbReference type="NCBI Taxonomy" id="906888"/>
    <lineage>
        <taxon>Bacteria</taxon>
        <taxon>Pseudomonadati</taxon>
        <taxon>Bacteroidota</taxon>
        <taxon>Flavobacteriia</taxon>
        <taxon>Flavobacteriales</taxon>
        <taxon>Flavobacteriaceae</taxon>
        <taxon>Nonlabens</taxon>
    </lineage>
</organism>
<accession>A0A090X3E8</accession>
<evidence type="ECO:0000313" key="3">
    <source>
        <dbReference type="Proteomes" id="UP000029647"/>
    </source>
</evidence>
<evidence type="ECO:0000256" key="1">
    <source>
        <dbReference type="SAM" id="Phobius"/>
    </source>
</evidence>
<evidence type="ECO:0000313" key="2">
    <source>
        <dbReference type="EMBL" id="GAL75907.1"/>
    </source>
</evidence>
<comment type="caution">
    <text evidence="2">The sequence shown here is derived from an EMBL/GenBank/DDBJ whole genome shotgun (WGS) entry which is preliminary data.</text>
</comment>
<protein>
    <recommendedName>
        <fullName evidence="4">YhhN-like protein</fullName>
    </recommendedName>
</protein>
<feature type="transmembrane region" description="Helical" evidence="1">
    <location>
        <begin position="41"/>
        <end position="58"/>
    </location>
</feature>
<proteinExistence type="predicted"/>